<sequence>MKPTDLDEFPVHQAPVPMARVATSDRNFYDRSYLNAHDREGTFLVTGLGHYPNLGVKDAYATVRRGDTQWTTRFSDALDTRTTDQEVGGYRVEVLEPLSKLRVVCESESLSFDLEWNGSFPALLEERHLLFNGPRTTLDAQRFTQVGTWAGTLNVDGTDIAVSPETWVGARDRSWGIRPVGDGEPAGRSADSPLEGFWWVYLPLRFDDFALIMILQEEPDGFRTLNDARRVFADGRVEQLGWPRIDIRYRSGSRHPEAATVHLTTPEGKPLVVEIETVTSIALQIGAGYGGDPDWSHGQWKGRDWSSASVYDLTSPEIIARLPWGISDHVARARCDGRTGWGMFEHASMGRHDPTGFADWTSLAP</sequence>
<accession>A0A5N0VLH5</accession>
<protein>
    <submittedName>
        <fullName evidence="1">Uncharacterized protein</fullName>
    </submittedName>
</protein>
<gene>
    <name evidence="1" type="ORF">FPZ12_004190</name>
</gene>
<keyword evidence="2" id="KW-1185">Reference proteome</keyword>
<dbReference type="AlphaFoldDB" id="A0A5N0VLH5"/>
<name>A0A5N0VLH5_9PSEU</name>
<organism evidence="1 2">
    <name type="scientific">Amycolatopsis acidicola</name>
    <dbReference type="NCBI Taxonomy" id="2596893"/>
    <lineage>
        <taxon>Bacteria</taxon>
        <taxon>Bacillati</taxon>
        <taxon>Actinomycetota</taxon>
        <taxon>Actinomycetes</taxon>
        <taxon>Pseudonocardiales</taxon>
        <taxon>Pseudonocardiaceae</taxon>
        <taxon>Amycolatopsis</taxon>
    </lineage>
</organism>
<dbReference type="EMBL" id="VMNW02000003">
    <property type="protein sequence ID" value="KAA9166184.1"/>
    <property type="molecule type" value="Genomic_DNA"/>
</dbReference>
<dbReference type="Proteomes" id="UP000319769">
    <property type="component" value="Unassembled WGS sequence"/>
</dbReference>
<comment type="caution">
    <text evidence="1">The sequence shown here is derived from an EMBL/GenBank/DDBJ whole genome shotgun (WGS) entry which is preliminary data.</text>
</comment>
<dbReference type="OrthoDB" id="333076at2"/>
<proteinExistence type="predicted"/>
<evidence type="ECO:0000313" key="1">
    <source>
        <dbReference type="EMBL" id="KAA9166184.1"/>
    </source>
</evidence>
<dbReference type="SUPFAM" id="SSF159245">
    <property type="entry name" value="AttH-like"/>
    <property type="match status" value="1"/>
</dbReference>
<reference evidence="1" key="1">
    <citation type="submission" date="2019-09" db="EMBL/GenBank/DDBJ databases">
        <authorList>
            <person name="Teo W.F.A."/>
            <person name="Duangmal K."/>
        </authorList>
    </citation>
    <scope>NUCLEOTIDE SEQUENCE [LARGE SCALE GENOMIC DNA]</scope>
    <source>
        <strain evidence="1">K81G1</strain>
    </source>
</reference>
<evidence type="ECO:0000313" key="2">
    <source>
        <dbReference type="Proteomes" id="UP000319769"/>
    </source>
</evidence>